<name>A0ACC2HH68_DALPE</name>
<dbReference type="Proteomes" id="UP001157502">
    <property type="component" value="Chromosome 2"/>
</dbReference>
<dbReference type="EMBL" id="CM055729">
    <property type="protein sequence ID" value="KAJ8014813.1"/>
    <property type="molecule type" value="Genomic_DNA"/>
</dbReference>
<gene>
    <name evidence="1" type="ORF">DPEC_G00019650</name>
</gene>
<organism evidence="1 2">
    <name type="scientific">Dallia pectoralis</name>
    <name type="common">Alaska blackfish</name>
    <dbReference type="NCBI Taxonomy" id="75939"/>
    <lineage>
        <taxon>Eukaryota</taxon>
        <taxon>Metazoa</taxon>
        <taxon>Chordata</taxon>
        <taxon>Craniata</taxon>
        <taxon>Vertebrata</taxon>
        <taxon>Euteleostomi</taxon>
        <taxon>Actinopterygii</taxon>
        <taxon>Neopterygii</taxon>
        <taxon>Teleostei</taxon>
        <taxon>Protacanthopterygii</taxon>
        <taxon>Esociformes</taxon>
        <taxon>Umbridae</taxon>
        <taxon>Dallia</taxon>
    </lineage>
</organism>
<sequence length="58" mass="6611">CATFVFVVVLVILFSFFLSFLTHHFHRKHYNPFLHPPNGLHFSTACDNDGVEATAFSL</sequence>
<comment type="caution">
    <text evidence="1">The sequence shown here is derived from an EMBL/GenBank/DDBJ whole genome shotgun (WGS) entry which is preliminary data.</text>
</comment>
<feature type="non-terminal residue" evidence="1">
    <location>
        <position position="1"/>
    </location>
</feature>
<proteinExistence type="predicted"/>
<keyword evidence="2" id="KW-1185">Reference proteome</keyword>
<evidence type="ECO:0000313" key="2">
    <source>
        <dbReference type="Proteomes" id="UP001157502"/>
    </source>
</evidence>
<accession>A0ACC2HH68</accession>
<protein>
    <submittedName>
        <fullName evidence="1">Uncharacterized protein</fullName>
    </submittedName>
</protein>
<reference evidence="1" key="1">
    <citation type="submission" date="2021-05" db="EMBL/GenBank/DDBJ databases">
        <authorList>
            <person name="Pan Q."/>
            <person name="Jouanno E."/>
            <person name="Zahm M."/>
            <person name="Klopp C."/>
            <person name="Cabau C."/>
            <person name="Louis A."/>
            <person name="Berthelot C."/>
            <person name="Parey E."/>
            <person name="Roest Crollius H."/>
            <person name="Montfort J."/>
            <person name="Robinson-Rechavi M."/>
            <person name="Bouchez O."/>
            <person name="Lampietro C."/>
            <person name="Lopez Roques C."/>
            <person name="Donnadieu C."/>
            <person name="Postlethwait J."/>
            <person name="Bobe J."/>
            <person name="Dillon D."/>
            <person name="Chandos A."/>
            <person name="von Hippel F."/>
            <person name="Guiguen Y."/>
        </authorList>
    </citation>
    <scope>NUCLEOTIDE SEQUENCE</scope>
    <source>
        <strain evidence="1">YG-Jan2019</strain>
    </source>
</reference>
<evidence type="ECO:0000313" key="1">
    <source>
        <dbReference type="EMBL" id="KAJ8014813.1"/>
    </source>
</evidence>